<gene>
    <name evidence="3" type="ORF">JFN90_16375</name>
</gene>
<dbReference type="InterPro" id="IPR005913">
    <property type="entry name" value="dTDP_dehydrorham_reduct"/>
</dbReference>
<evidence type="ECO:0000259" key="2">
    <source>
        <dbReference type="Pfam" id="PF01370"/>
    </source>
</evidence>
<evidence type="ECO:0000256" key="1">
    <source>
        <dbReference type="RuleBase" id="RU364082"/>
    </source>
</evidence>
<dbReference type="EC" id="1.1.1.133" evidence="1"/>
<proteinExistence type="inferred from homology"/>
<dbReference type="InterPro" id="IPR001509">
    <property type="entry name" value="Epimerase_deHydtase"/>
</dbReference>
<reference evidence="3 4" key="1">
    <citation type="submission" date="2020-12" db="EMBL/GenBank/DDBJ databases">
        <title>Geomonas sp. Red259, isolated from paddy soil.</title>
        <authorList>
            <person name="Xu Z."/>
            <person name="Zhang Z."/>
            <person name="Masuda Y."/>
            <person name="Itoh H."/>
            <person name="Senoo K."/>
        </authorList>
    </citation>
    <scope>NUCLEOTIDE SEQUENCE [LARGE SCALE GENOMIC DNA]</scope>
    <source>
        <strain evidence="3 4">Red259</strain>
    </source>
</reference>
<dbReference type="PANTHER" id="PTHR10491:SF4">
    <property type="entry name" value="METHIONINE ADENOSYLTRANSFERASE 2 SUBUNIT BETA"/>
    <property type="match status" value="1"/>
</dbReference>
<dbReference type="Gene3D" id="3.40.50.720">
    <property type="entry name" value="NAD(P)-binding Rossmann-like Domain"/>
    <property type="match status" value="1"/>
</dbReference>
<dbReference type="SUPFAM" id="SSF51735">
    <property type="entry name" value="NAD(P)-binding Rossmann-fold domains"/>
    <property type="match status" value="1"/>
</dbReference>
<keyword evidence="4" id="KW-1185">Reference proteome</keyword>
<name>A0ABS0YUU5_9BACT</name>
<dbReference type="PANTHER" id="PTHR10491">
    <property type="entry name" value="DTDP-4-DEHYDRORHAMNOSE REDUCTASE"/>
    <property type="match status" value="1"/>
</dbReference>
<comment type="function">
    <text evidence="1">Catalyzes the reduction of dTDP-6-deoxy-L-lyxo-4-hexulose to yield dTDP-L-rhamnose.</text>
</comment>
<dbReference type="Pfam" id="PF01370">
    <property type="entry name" value="Epimerase"/>
    <property type="match status" value="1"/>
</dbReference>
<accession>A0ABS0YUU5</accession>
<comment type="pathway">
    <text evidence="1">Carbohydrate biosynthesis; dTDP-L-rhamnose biosynthesis.</text>
</comment>
<organism evidence="3 4">
    <name type="scientific">Geomonas propionica</name>
    <dbReference type="NCBI Taxonomy" id="2798582"/>
    <lineage>
        <taxon>Bacteria</taxon>
        <taxon>Pseudomonadati</taxon>
        <taxon>Thermodesulfobacteriota</taxon>
        <taxon>Desulfuromonadia</taxon>
        <taxon>Geobacterales</taxon>
        <taxon>Geobacteraceae</taxon>
        <taxon>Geomonas</taxon>
    </lineage>
</organism>
<dbReference type="InterPro" id="IPR036291">
    <property type="entry name" value="NAD(P)-bd_dom_sf"/>
</dbReference>
<protein>
    <recommendedName>
        <fullName evidence="1">dTDP-4-dehydrorhamnose reductase</fullName>
        <ecNumber evidence="1">1.1.1.133</ecNumber>
    </recommendedName>
</protein>
<evidence type="ECO:0000313" key="4">
    <source>
        <dbReference type="Proteomes" id="UP000641025"/>
    </source>
</evidence>
<comment type="caution">
    <text evidence="3">The sequence shown here is derived from an EMBL/GenBank/DDBJ whole genome shotgun (WGS) entry which is preliminary data.</text>
</comment>
<keyword evidence="1" id="KW-0521">NADP</keyword>
<evidence type="ECO:0000313" key="3">
    <source>
        <dbReference type="EMBL" id="MBJ6801708.1"/>
    </source>
</evidence>
<dbReference type="EMBL" id="JAEMHK010000013">
    <property type="protein sequence ID" value="MBJ6801708.1"/>
    <property type="molecule type" value="Genomic_DNA"/>
</dbReference>
<sequence length="291" mass="30453">MDIMGHDLGPVLVTGAAGYLGSQVLLRLRANGVPHVGTDRSGAAIVACNLSGPDAVAQLLRDVKPSVIVHCAAVVPKSASGYDDAEAARESVAMVETIAAVAACPIVFVSSMTVYVQTTKSPVHEDDVVPPVAGYARGKWLGEQALFSRKRPGDVALRLPGLFGLPRRSGLLYNAASAFLSGRDFSLSGDCGIWAAMTVGDAAEYLVRAAVGDQSAPPQAVNVGYPGRFHVAGAVAEIAALCGVAWQPSVLEPTVFSMELGRLEQRYGILPVTLQQRLAELVDAVRHEIKA</sequence>
<dbReference type="Proteomes" id="UP000641025">
    <property type="component" value="Unassembled WGS sequence"/>
</dbReference>
<comment type="similarity">
    <text evidence="1">Belongs to the dTDP-4-dehydrorhamnose reductase family.</text>
</comment>
<feature type="domain" description="NAD-dependent epimerase/dehydratase" evidence="2">
    <location>
        <begin position="11"/>
        <end position="224"/>
    </location>
</feature>
<keyword evidence="1" id="KW-0560">Oxidoreductase</keyword>